<keyword evidence="6" id="KW-1185">Reference proteome</keyword>
<dbReference type="InterPro" id="IPR048913">
    <property type="entry name" value="BetaGal_gal-bd"/>
</dbReference>
<dbReference type="Gene3D" id="2.60.120.260">
    <property type="entry name" value="Galactose-binding domain-like"/>
    <property type="match status" value="2"/>
</dbReference>
<gene>
    <name evidence="5" type="ORF">AABB24_031462</name>
</gene>
<dbReference type="SUPFAM" id="SSF49785">
    <property type="entry name" value="Galactose-binding domain-like"/>
    <property type="match status" value="1"/>
</dbReference>
<dbReference type="Pfam" id="PF21317">
    <property type="entry name" value="BetaGal_ABD_1"/>
    <property type="match status" value="1"/>
</dbReference>
<keyword evidence="2" id="KW-0326">Glycosidase</keyword>
<sequence>MESLGQMFGFMLYVSDYKAKANGGLLFIPKVHDRAQVFISCPSDNYEENPKYVGTVARWSNTSIRLPHTQCTSDNRIYILVENMGRINYGQYIFDKKGILSPVYLDGEPLQKWKMLPIPFHNLNEDRNSVISEAYTDLRKSVQKKLKNKRNYHPEPAFYSGHLTVDEIKDTFLSFHGWSKGVAFINGFNLGRFWPSFGPQCNLYVPAPILQEGKNLLVILELEAPNAELFVTSVDHPDFTCGSSANSRVHQI</sequence>
<evidence type="ECO:0000256" key="1">
    <source>
        <dbReference type="ARBA" id="ARBA00022801"/>
    </source>
</evidence>
<protein>
    <recommendedName>
        <fullName evidence="7">Beta-galactosidase</fullName>
    </recommendedName>
</protein>
<evidence type="ECO:0000256" key="2">
    <source>
        <dbReference type="ARBA" id="ARBA00023295"/>
    </source>
</evidence>
<organism evidence="5 6">
    <name type="scientific">Solanum stoloniferum</name>
    <dbReference type="NCBI Taxonomy" id="62892"/>
    <lineage>
        <taxon>Eukaryota</taxon>
        <taxon>Viridiplantae</taxon>
        <taxon>Streptophyta</taxon>
        <taxon>Embryophyta</taxon>
        <taxon>Tracheophyta</taxon>
        <taxon>Spermatophyta</taxon>
        <taxon>Magnoliopsida</taxon>
        <taxon>eudicotyledons</taxon>
        <taxon>Gunneridae</taxon>
        <taxon>Pentapetalae</taxon>
        <taxon>asterids</taxon>
        <taxon>lamiids</taxon>
        <taxon>Solanales</taxon>
        <taxon>Solanaceae</taxon>
        <taxon>Solanoideae</taxon>
        <taxon>Solaneae</taxon>
        <taxon>Solanum</taxon>
    </lineage>
</organism>
<dbReference type="AlphaFoldDB" id="A0ABD2RTQ2"/>
<dbReference type="GO" id="GO:0016798">
    <property type="term" value="F:hydrolase activity, acting on glycosyl bonds"/>
    <property type="evidence" value="ECO:0007669"/>
    <property type="project" value="UniProtKB-KW"/>
</dbReference>
<evidence type="ECO:0000313" key="6">
    <source>
        <dbReference type="Proteomes" id="UP001627284"/>
    </source>
</evidence>
<reference evidence="5 6" key="1">
    <citation type="submission" date="2024-05" db="EMBL/GenBank/DDBJ databases">
        <title>De novo assembly of an allotetraploid wild potato.</title>
        <authorList>
            <person name="Hosaka A.J."/>
        </authorList>
    </citation>
    <scope>NUCLEOTIDE SEQUENCE [LARGE SCALE GENOMIC DNA]</scope>
    <source>
        <tissue evidence="5">Young leaves</tissue>
    </source>
</reference>
<dbReference type="EMBL" id="JBJKTR010000018">
    <property type="protein sequence ID" value="KAL3335266.1"/>
    <property type="molecule type" value="Genomic_DNA"/>
</dbReference>
<dbReference type="InterPro" id="IPR048912">
    <property type="entry name" value="BetaGal1-like_ABD1"/>
</dbReference>
<keyword evidence="1" id="KW-0378">Hydrolase</keyword>
<dbReference type="Pfam" id="PF21467">
    <property type="entry name" value="BetaGal_gal-bd"/>
    <property type="match status" value="1"/>
</dbReference>
<comment type="caution">
    <text evidence="5">The sequence shown here is derived from an EMBL/GenBank/DDBJ whole genome shotgun (WGS) entry which is preliminary data.</text>
</comment>
<feature type="domain" description="Beta-galactosidase galactose-binding" evidence="4">
    <location>
        <begin position="156"/>
        <end position="215"/>
    </location>
</feature>
<proteinExistence type="predicted"/>
<evidence type="ECO:0000259" key="3">
    <source>
        <dbReference type="Pfam" id="PF21317"/>
    </source>
</evidence>
<evidence type="ECO:0000313" key="5">
    <source>
        <dbReference type="EMBL" id="KAL3335266.1"/>
    </source>
</evidence>
<evidence type="ECO:0000259" key="4">
    <source>
        <dbReference type="Pfam" id="PF21467"/>
    </source>
</evidence>
<dbReference type="Proteomes" id="UP001627284">
    <property type="component" value="Unassembled WGS sequence"/>
</dbReference>
<dbReference type="PANTHER" id="PTHR23421">
    <property type="entry name" value="BETA-GALACTOSIDASE RELATED"/>
    <property type="match status" value="1"/>
</dbReference>
<name>A0ABD2RTQ2_9SOLN</name>
<feature type="domain" description="Beta-galactosidase 1-like first all-beta" evidence="3">
    <location>
        <begin position="1"/>
        <end position="118"/>
    </location>
</feature>
<evidence type="ECO:0008006" key="7">
    <source>
        <dbReference type="Google" id="ProtNLM"/>
    </source>
</evidence>
<dbReference type="InterPro" id="IPR001944">
    <property type="entry name" value="Glycoside_Hdrlase_35"/>
</dbReference>
<dbReference type="InterPro" id="IPR008979">
    <property type="entry name" value="Galactose-bd-like_sf"/>
</dbReference>
<accession>A0ABD2RTQ2</accession>